<comment type="caution">
    <text evidence="5">The sequence shown here is derived from an EMBL/GenBank/DDBJ whole genome shotgun (WGS) entry which is preliminary data.</text>
</comment>
<evidence type="ECO:0000313" key="6">
    <source>
        <dbReference type="Proteomes" id="UP001162162"/>
    </source>
</evidence>
<keyword evidence="2" id="KW-0396">Initiation factor</keyword>
<keyword evidence="6" id="KW-1185">Reference proteome</keyword>
<dbReference type="Proteomes" id="UP001162162">
    <property type="component" value="Unassembled WGS sequence"/>
</dbReference>
<dbReference type="SMART" id="SM01186">
    <property type="entry name" value="eIF3_N"/>
    <property type="match status" value="1"/>
</dbReference>
<evidence type="ECO:0000256" key="1">
    <source>
        <dbReference type="ARBA" id="ARBA00022490"/>
    </source>
</evidence>
<dbReference type="GO" id="GO:0005852">
    <property type="term" value="C:eukaryotic translation initiation factor 3 complex"/>
    <property type="evidence" value="ECO:0007669"/>
    <property type="project" value="InterPro"/>
</dbReference>
<dbReference type="PANTHER" id="PTHR10317">
    <property type="entry name" value="EUKARYOTIC TRANSLATION INITIATION FACTOR 3 SUBUNIT E"/>
    <property type="match status" value="1"/>
</dbReference>
<dbReference type="InterPro" id="IPR016650">
    <property type="entry name" value="eIF3e"/>
</dbReference>
<protein>
    <recommendedName>
        <fullName evidence="4">Eukaryotic translation initiation factor 3 subunit E N-terminal domain-containing protein</fullName>
    </recommendedName>
</protein>
<proteinExistence type="predicted"/>
<dbReference type="InterPro" id="IPR019010">
    <property type="entry name" value="eIF3e_N"/>
</dbReference>
<evidence type="ECO:0000256" key="2">
    <source>
        <dbReference type="ARBA" id="ARBA00022540"/>
    </source>
</evidence>
<organism evidence="5 6">
    <name type="scientific">Aromia moschata</name>
    <dbReference type="NCBI Taxonomy" id="1265417"/>
    <lineage>
        <taxon>Eukaryota</taxon>
        <taxon>Metazoa</taxon>
        <taxon>Ecdysozoa</taxon>
        <taxon>Arthropoda</taxon>
        <taxon>Hexapoda</taxon>
        <taxon>Insecta</taxon>
        <taxon>Pterygota</taxon>
        <taxon>Neoptera</taxon>
        <taxon>Endopterygota</taxon>
        <taxon>Coleoptera</taxon>
        <taxon>Polyphaga</taxon>
        <taxon>Cucujiformia</taxon>
        <taxon>Chrysomeloidea</taxon>
        <taxon>Cerambycidae</taxon>
        <taxon>Cerambycinae</taxon>
        <taxon>Callichromatini</taxon>
        <taxon>Aromia</taxon>
    </lineage>
</organism>
<dbReference type="EMBL" id="JAPWTK010000129">
    <property type="protein sequence ID" value="KAJ8948851.1"/>
    <property type="molecule type" value="Genomic_DNA"/>
</dbReference>
<gene>
    <name evidence="5" type="ORF">NQ318_013503</name>
</gene>
<dbReference type="AlphaFoldDB" id="A0AAV8YCC7"/>
<reference evidence="5" key="1">
    <citation type="journal article" date="2023" name="Insect Mol. Biol.">
        <title>Genome sequencing provides insights into the evolution of gene families encoding plant cell wall-degrading enzymes in longhorned beetles.</title>
        <authorList>
            <person name="Shin N.R."/>
            <person name="Okamura Y."/>
            <person name="Kirsch R."/>
            <person name="Pauchet Y."/>
        </authorList>
    </citation>
    <scope>NUCLEOTIDE SEQUENCE</scope>
    <source>
        <strain evidence="5">AMC_N1</strain>
    </source>
</reference>
<dbReference type="GO" id="GO:0003743">
    <property type="term" value="F:translation initiation factor activity"/>
    <property type="evidence" value="ECO:0007669"/>
    <property type="project" value="UniProtKB-KW"/>
</dbReference>
<evidence type="ECO:0000313" key="5">
    <source>
        <dbReference type="EMBL" id="KAJ8948851.1"/>
    </source>
</evidence>
<accession>A0AAV8YCC7</accession>
<name>A0AAV8YCC7_9CUCU</name>
<dbReference type="Pfam" id="PF09440">
    <property type="entry name" value="eIF3_N"/>
    <property type="match status" value="1"/>
</dbReference>
<evidence type="ECO:0000259" key="4">
    <source>
        <dbReference type="SMART" id="SM01186"/>
    </source>
</evidence>
<sequence length="258" mass="29853">MSGANLPKAILASPSQEERIDDTCVAALKSDMAKFDLTSKMGQYLDRHLVFPLLEFLSAKGIYNETELLKAKLDILSKTNMIDYAIDIRKQLYPDEEVPEDLKQRRIHIVAQLQELQQEVEPILQIMGDDEVMKNMENMRDSKTLINFLSKDYKFEIEMIDSLHKLAKYRYECGNYSVSTSYLYFCMLVLPPNDKNYLSSLWGKFASEILVQNWDSALEDLNKLREYIDSKPKSIWRKQSTATTAENLAYSLVTICLF</sequence>
<keyword evidence="1" id="KW-0963">Cytoplasm</keyword>
<feature type="domain" description="Eukaryotic translation initiation factor 3 subunit E N-terminal" evidence="4">
    <location>
        <begin position="36"/>
        <end position="170"/>
    </location>
</feature>
<evidence type="ECO:0000256" key="3">
    <source>
        <dbReference type="ARBA" id="ARBA00022917"/>
    </source>
</evidence>
<keyword evidence="3" id="KW-0648">Protein biosynthesis</keyword>